<organism evidence="2 3">
    <name type="scientific">Croceicoccus mobilis</name>
    <dbReference type="NCBI Taxonomy" id="1703339"/>
    <lineage>
        <taxon>Bacteria</taxon>
        <taxon>Pseudomonadati</taxon>
        <taxon>Pseudomonadota</taxon>
        <taxon>Alphaproteobacteria</taxon>
        <taxon>Sphingomonadales</taxon>
        <taxon>Erythrobacteraceae</taxon>
        <taxon>Croceicoccus</taxon>
    </lineage>
</organism>
<feature type="chain" id="PRO_5037001397" description="DUF1579 domain-containing protein" evidence="1">
    <location>
        <begin position="24"/>
        <end position="207"/>
    </location>
</feature>
<feature type="signal peptide" evidence="1">
    <location>
        <begin position="1"/>
        <end position="23"/>
    </location>
</feature>
<dbReference type="Proteomes" id="UP000612349">
    <property type="component" value="Unassembled WGS sequence"/>
</dbReference>
<evidence type="ECO:0000256" key="1">
    <source>
        <dbReference type="SAM" id="SignalP"/>
    </source>
</evidence>
<reference evidence="2" key="1">
    <citation type="journal article" date="2014" name="Int. J. Syst. Evol. Microbiol.">
        <title>Complete genome sequence of Corynebacterium casei LMG S-19264T (=DSM 44701T), isolated from a smear-ripened cheese.</title>
        <authorList>
            <consortium name="US DOE Joint Genome Institute (JGI-PGF)"/>
            <person name="Walter F."/>
            <person name="Albersmeier A."/>
            <person name="Kalinowski J."/>
            <person name="Ruckert C."/>
        </authorList>
    </citation>
    <scope>NUCLEOTIDE SEQUENCE</scope>
    <source>
        <strain evidence="2">CGMCC 1.15360</strain>
    </source>
</reference>
<gene>
    <name evidence="2" type="ORF">GCM10010990_30240</name>
</gene>
<dbReference type="EMBL" id="BMIP01000007">
    <property type="protein sequence ID" value="GGD78347.1"/>
    <property type="molecule type" value="Genomic_DNA"/>
</dbReference>
<accession>A0A917DX34</accession>
<dbReference type="RefSeq" id="WP_066768577.1">
    <property type="nucleotide sequence ID" value="NZ_BMIP01000007.1"/>
</dbReference>
<protein>
    <recommendedName>
        <fullName evidence="4">DUF1579 domain-containing protein</fullName>
    </recommendedName>
</protein>
<proteinExistence type="predicted"/>
<sequence length="207" mass="22788">MIRFIVVLALAVFASGAFTAAAAQDEGDDGPPAWLTPDAGAKVLESQQRLGISAYDWMQGDWRGIATVHTPDGPYRYTQTMRARFRKSATLMVVEGTGKDADGITVFESYGVLTYEPVSELYEIESFAAAKRARYPIRFEGLAASWDVPDGRRGKEAVTFTMWQDEAGQWRETGVRHAPGKDPQTVFEMTLTRLPVPVIPDGSLPPE</sequence>
<reference evidence="2" key="2">
    <citation type="submission" date="2020-09" db="EMBL/GenBank/DDBJ databases">
        <authorList>
            <person name="Sun Q."/>
            <person name="Zhou Y."/>
        </authorList>
    </citation>
    <scope>NUCLEOTIDE SEQUENCE</scope>
    <source>
        <strain evidence="2">CGMCC 1.15360</strain>
    </source>
</reference>
<name>A0A917DX34_9SPHN</name>
<evidence type="ECO:0000313" key="2">
    <source>
        <dbReference type="EMBL" id="GGD78347.1"/>
    </source>
</evidence>
<keyword evidence="3" id="KW-1185">Reference proteome</keyword>
<keyword evidence="1" id="KW-0732">Signal</keyword>
<dbReference type="AlphaFoldDB" id="A0A917DX34"/>
<dbReference type="OrthoDB" id="7448322at2"/>
<evidence type="ECO:0008006" key="4">
    <source>
        <dbReference type="Google" id="ProtNLM"/>
    </source>
</evidence>
<evidence type="ECO:0000313" key="3">
    <source>
        <dbReference type="Proteomes" id="UP000612349"/>
    </source>
</evidence>
<comment type="caution">
    <text evidence="2">The sequence shown here is derived from an EMBL/GenBank/DDBJ whole genome shotgun (WGS) entry which is preliminary data.</text>
</comment>